<evidence type="ECO:0000256" key="8">
    <source>
        <dbReference type="PROSITE-ProRule" id="PRU00409"/>
    </source>
</evidence>
<dbReference type="InterPro" id="IPR011054">
    <property type="entry name" value="Rudment_hybrid_motif"/>
</dbReference>
<evidence type="ECO:0000259" key="9">
    <source>
        <dbReference type="PROSITE" id="PS50975"/>
    </source>
</evidence>
<dbReference type="FunFam" id="3.40.50.20:FF:000010">
    <property type="entry name" value="Propionyl-CoA carboxylase subunit alpha"/>
    <property type="match status" value="1"/>
</dbReference>
<dbReference type="EMBL" id="FNRT01000002">
    <property type="protein sequence ID" value="SEC63940.1"/>
    <property type="molecule type" value="Genomic_DNA"/>
</dbReference>
<dbReference type="SUPFAM" id="SSF51246">
    <property type="entry name" value="Rudiment single hybrid motif"/>
    <property type="match status" value="1"/>
</dbReference>
<evidence type="ECO:0000256" key="3">
    <source>
        <dbReference type="ARBA" id="ARBA00022598"/>
    </source>
</evidence>
<evidence type="ECO:0000256" key="7">
    <source>
        <dbReference type="ARBA" id="ARBA00048600"/>
    </source>
</evidence>
<comment type="function">
    <text evidence="1">This protein is a component of the acetyl coenzyme A carboxylase complex; first, biotin carboxylase catalyzes the carboxylation of the carrier protein and then the transcarboxylase transfers the carboxyl group to form malonyl-CoA.</text>
</comment>
<evidence type="ECO:0000256" key="2">
    <source>
        <dbReference type="ARBA" id="ARBA00013263"/>
    </source>
</evidence>
<gene>
    <name evidence="11" type="ORF">SAMN04489844_2682</name>
</gene>
<keyword evidence="5 8" id="KW-0067">ATP-binding</keyword>
<dbReference type="InterPro" id="IPR005481">
    <property type="entry name" value="BC-like_N"/>
</dbReference>
<sequence>MSAAPAPVGRAGERYRVLVANRGEIAVRIVRACQELGFETVVVHSNVDRDGLAVRLADRAVCIGPADVTRSYRSIETIVTVAEAAGCDAIHPGYGFLAENAAFARAIAEAGLTFVGPSAEAIDTMGDKIAAREAAEKLEVPVVPGATLTDATPEQALAAAAAVGFPVLLKAAAGGGGKGIRPVLRREDFVDQYLEASAEALAVFGSGEMYVERYVQAARHVEVQVFGDGAGGVVVLGERDCSVQRRHQKLVEESPSPVLSPETRTALTEAARALTSGINYSGAGTVEFLYDMDSREFFFIEMNTRIQVEHPVTEVVHGVDLVAAQLWFAATGEVPITEPASQLPAAHAIECRINAEDPRTFMPRPGTITELDLPGGIGVRIDTHCTAGYTISPYYDSMIAKVIAWGPTRDVAIARMSRALQELRIDGPTTTAPLHLGVLAHPDFAGSRHTTTWLETTDLVGEPR</sequence>
<accession>A0A1H4U5Q1</accession>
<dbReference type="InterPro" id="IPR011764">
    <property type="entry name" value="Biotin_carboxylation_dom"/>
</dbReference>
<dbReference type="SUPFAM" id="SSF52440">
    <property type="entry name" value="PreATP-grasp domain"/>
    <property type="match status" value="1"/>
</dbReference>
<dbReference type="PANTHER" id="PTHR48095">
    <property type="entry name" value="PYRUVATE CARBOXYLASE SUBUNIT A"/>
    <property type="match status" value="1"/>
</dbReference>
<dbReference type="EC" id="6.3.4.14" evidence="2"/>
<evidence type="ECO:0000256" key="6">
    <source>
        <dbReference type="ARBA" id="ARBA00023267"/>
    </source>
</evidence>
<dbReference type="Pfam" id="PF00289">
    <property type="entry name" value="Biotin_carb_N"/>
    <property type="match status" value="1"/>
</dbReference>
<evidence type="ECO:0000259" key="10">
    <source>
        <dbReference type="PROSITE" id="PS50979"/>
    </source>
</evidence>
<protein>
    <recommendedName>
        <fullName evidence="2">biotin carboxylase</fullName>
        <ecNumber evidence="2">6.3.4.14</ecNumber>
    </recommendedName>
</protein>
<dbReference type="STRING" id="402596.SAMN04489844_2682"/>
<dbReference type="InterPro" id="IPR011761">
    <property type="entry name" value="ATP-grasp"/>
</dbReference>
<comment type="catalytic activity">
    <reaction evidence="7">
        <text>N(6)-biotinyl-L-lysyl-[protein] + hydrogencarbonate + ATP = N(6)-carboxybiotinyl-L-lysyl-[protein] + ADP + phosphate + H(+)</text>
        <dbReference type="Rhea" id="RHEA:13501"/>
        <dbReference type="Rhea" id="RHEA-COMP:10505"/>
        <dbReference type="Rhea" id="RHEA-COMP:10506"/>
        <dbReference type="ChEBI" id="CHEBI:15378"/>
        <dbReference type="ChEBI" id="CHEBI:17544"/>
        <dbReference type="ChEBI" id="CHEBI:30616"/>
        <dbReference type="ChEBI" id="CHEBI:43474"/>
        <dbReference type="ChEBI" id="CHEBI:83144"/>
        <dbReference type="ChEBI" id="CHEBI:83145"/>
        <dbReference type="ChEBI" id="CHEBI:456216"/>
        <dbReference type="EC" id="6.3.4.14"/>
    </reaction>
</comment>
<dbReference type="InterPro" id="IPR016185">
    <property type="entry name" value="PreATP-grasp_dom_sf"/>
</dbReference>
<dbReference type="InterPro" id="IPR005479">
    <property type="entry name" value="CPAse_ATP-bd"/>
</dbReference>
<dbReference type="NCBIfam" id="NF006367">
    <property type="entry name" value="PRK08591.1"/>
    <property type="match status" value="1"/>
</dbReference>
<dbReference type="InterPro" id="IPR005482">
    <property type="entry name" value="Biotin_COase_C"/>
</dbReference>
<dbReference type="Proteomes" id="UP000198742">
    <property type="component" value="Unassembled WGS sequence"/>
</dbReference>
<dbReference type="GO" id="GO:0004075">
    <property type="term" value="F:biotin carboxylase activity"/>
    <property type="evidence" value="ECO:0007669"/>
    <property type="project" value="UniProtKB-EC"/>
</dbReference>
<evidence type="ECO:0000256" key="5">
    <source>
        <dbReference type="ARBA" id="ARBA00022840"/>
    </source>
</evidence>
<dbReference type="InterPro" id="IPR051602">
    <property type="entry name" value="ACC_Biotin_Carboxylase"/>
</dbReference>
<dbReference type="PROSITE" id="PS00867">
    <property type="entry name" value="CPSASE_2"/>
    <property type="match status" value="1"/>
</dbReference>
<dbReference type="Gene3D" id="3.30.470.20">
    <property type="entry name" value="ATP-grasp fold, B domain"/>
    <property type="match status" value="1"/>
</dbReference>
<dbReference type="GO" id="GO:0046872">
    <property type="term" value="F:metal ion binding"/>
    <property type="evidence" value="ECO:0007669"/>
    <property type="project" value="InterPro"/>
</dbReference>
<feature type="domain" description="ATP-grasp" evidence="9">
    <location>
        <begin position="132"/>
        <end position="330"/>
    </location>
</feature>
<name>A0A1H4U5Q1_9ACTN</name>
<dbReference type="PROSITE" id="PS50979">
    <property type="entry name" value="BC"/>
    <property type="match status" value="1"/>
</dbReference>
<dbReference type="PROSITE" id="PS00866">
    <property type="entry name" value="CPSASE_1"/>
    <property type="match status" value="1"/>
</dbReference>
<evidence type="ECO:0000313" key="12">
    <source>
        <dbReference type="Proteomes" id="UP000198742"/>
    </source>
</evidence>
<dbReference type="OrthoDB" id="9760256at2"/>
<dbReference type="Pfam" id="PF02785">
    <property type="entry name" value="Biotin_carb_C"/>
    <property type="match status" value="1"/>
</dbReference>
<evidence type="ECO:0000313" key="11">
    <source>
        <dbReference type="EMBL" id="SEC63940.1"/>
    </source>
</evidence>
<keyword evidence="3" id="KW-0436">Ligase</keyword>
<dbReference type="PROSITE" id="PS50975">
    <property type="entry name" value="ATP_GRASP"/>
    <property type="match status" value="1"/>
</dbReference>
<evidence type="ECO:0000256" key="1">
    <source>
        <dbReference type="ARBA" id="ARBA00003761"/>
    </source>
</evidence>
<keyword evidence="12" id="KW-1185">Reference proteome</keyword>
<dbReference type="AlphaFoldDB" id="A0A1H4U5Q1"/>
<dbReference type="SUPFAM" id="SSF56059">
    <property type="entry name" value="Glutathione synthetase ATP-binding domain-like"/>
    <property type="match status" value="1"/>
</dbReference>
<dbReference type="SMART" id="SM00878">
    <property type="entry name" value="Biotin_carb_C"/>
    <property type="match status" value="1"/>
</dbReference>
<evidence type="ECO:0000256" key="4">
    <source>
        <dbReference type="ARBA" id="ARBA00022741"/>
    </source>
</evidence>
<dbReference type="Pfam" id="PF02786">
    <property type="entry name" value="CPSase_L_D2"/>
    <property type="match status" value="1"/>
</dbReference>
<dbReference type="PANTHER" id="PTHR48095:SF2">
    <property type="entry name" value="BIOTIN CARBOXYLASE, CHLOROPLASTIC"/>
    <property type="match status" value="1"/>
</dbReference>
<dbReference type="RefSeq" id="WP_090969546.1">
    <property type="nucleotide sequence ID" value="NZ_FNRT01000002.1"/>
</dbReference>
<dbReference type="GO" id="GO:0005524">
    <property type="term" value="F:ATP binding"/>
    <property type="evidence" value="ECO:0007669"/>
    <property type="project" value="UniProtKB-UniRule"/>
</dbReference>
<reference evidence="12" key="1">
    <citation type="submission" date="2016-10" db="EMBL/GenBank/DDBJ databases">
        <authorList>
            <person name="Varghese N."/>
            <person name="Submissions S."/>
        </authorList>
    </citation>
    <scope>NUCLEOTIDE SEQUENCE [LARGE SCALE GENOMIC DNA]</scope>
    <source>
        <strain evidence="12">DSM 22017</strain>
    </source>
</reference>
<feature type="domain" description="Biotin carboxylation" evidence="10">
    <location>
        <begin position="13"/>
        <end position="459"/>
    </location>
</feature>
<proteinExistence type="predicted"/>
<keyword evidence="6" id="KW-0092">Biotin</keyword>
<organism evidence="11 12">
    <name type="scientific">Nocardioides exalbidus</name>
    <dbReference type="NCBI Taxonomy" id="402596"/>
    <lineage>
        <taxon>Bacteria</taxon>
        <taxon>Bacillati</taxon>
        <taxon>Actinomycetota</taxon>
        <taxon>Actinomycetes</taxon>
        <taxon>Propionibacteriales</taxon>
        <taxon>Nocardioidaceae</taxon>
        <taxon>Nocardioides</taxon>
    </lineage>
</organism>
<keyword evidence="4 8" id="KW-0547">Nucleotide-binding</keyword>